<evidence type="ECO:0000256" key="1">
    <source>
        <dbReference type="ARBA" id="ARBA00022798"/>
    </source>
</evidence>
<dbReference type="Proteomes" id="UP000283644">
    <property type="component" value="Unassembled WGS sequence"/>
</dbReference>
<dbReference type="InterPro" id="IPR014757">
    <property type="entry name" value="Tscrpt_reg_IclR_C"/>
</dbReference>
<dbReference type="OrthoDB" id="7274111at2"/>
<feature type="domain" description="IclR-ED" evidence="8">
    <location>
        <begin position="64"/>
        <end position="244"/>
    </location>
</feature>
<comment type="caution">
    <text evidence="9">The sequence shown here is derived from an EMBL/GenBank/DDBJ whole genome shotgun (WGS) entry which is preliminary data.</text>
</comment>
<evidence type="ECO:0000256" key="2">
    <source>
        <dbReference type="ARBA" id="ARBA00023015"/>
    </source>
</evidence>
<name>A0A417XUU6_9ACTN</name>
<dbReference type="FunFam" id="1.10.10.10:FF:000056">
    <property type="entry name" value="IclR family transcriptional regulator"/>
    <property type="match status" value="1"/>
</dbReference>
<dbReference type="PANTHER" id="PTHR30136">
    <property type="entry name" value="HELIX-TURN-HELIX TRANSCRIPTIONAL REGULATOR, ICLR FAMILY"/>
    <property type="match status" value="1"/>
</dbReference>
<dbReference type="InterPro" id="IPR011991">
    <property type="entry name" value="ArsR-like_HTH"/>
</dbReference>
<dbReference type="RefSeq" id="WP_118928246.1">
    <property type="nucleotide sequence ID" value="NZ_QXGH01000036.1"/>
</dbReference>
<dbReference type="CDD" id="cd00090">
    <property type="entry name" value="HTH_ARSR"/>
    <property type="match status" value="1"/>
</dbReference>
<dbReference type="SUPFAM" id="SSF55781">
    <property type="entry name" value="GAF domain-like"/>
    <property type="match status" value="1"/>
</dbReference>
<feature type="domain" description="HTH iclR-type" evidence="7">
    <location>
        <begin position="2"/>
        <end position="63"/>
    </location>
</feature>
<dbReference type="Gene3D" id="3.30.450.40">
    <property type="match status" value="1"/>
</dbReference>
<keyword evidence="4" id="KW-0804">Transcription</keyword>
<dbReference type="GO" id="GO:0003700">
    <property type="term" value="F:DNA-binding transcription factor activity"/>
    <property type="evidence" value="ECO:0007669"/>
    <property type="project" value="TreeGrafter"/>
</dbReference>
<evidence type="ECO:0000256" key="4">
    <source>
        <dbReference type="ARBA" id="ARBA00023163"/>
    </source>
</evidence>
<dbReference type="InterPro" id="IPR005471">
    <property type="entry name" value="Tscrpt_reg_IclR_N"/>
</dbReference>
<gene>
    <name evidence="9" type="ORF">D0Z08_26230</name>
</gene>
<dbReference type="GO" id="GO:0003677">
    <property type="term" value="F:DNA binding"/>
    <property type="evidence" value="ECO:0007669"/>
    <property type="project" value="UniProtKB-KW"/>
</dbReference>
<proteinExistence type="predicted"/>
<evidence type="ECO:0000259" key="8">
    <source>
        <dbReference type="PROSITE" id="PS51078"/>
    </source>
</evidence>
<dbReference type="Gene3D" id="1.10.10.10">
    <property type="entry name" value="Winged helix-like DNA-binding domain superfamily/Winged helix DNA-binding domain"/>
    <property type="match status" value="1"/>
</dbReference>
<dbReference type="PANTHER" id="PTHR30136:SF24">
    <property type="entry name" value="HTH-TYPE TRANSCRIPTIONAL REPRESSOR ALLR"/>
    <property type="match status" value="1"/>
</dbReference>
<dbReference type="AlphaFoldDB" id="A0A417XUU6"/>
<organism evidence="9 10">
    <name type="scientific">Nocardioides immobilis</name>
    <dbReference type="NCBI Taxonomy" id="2049295"/>
    <lineage>
        <taxon>Bacteria</taxon>
        <taxon>Bacillati</taxon>
        <taxon>Actinomycetota</taxon>
        <taxon>Actinomycetes</taxon>
        <taxon>Propionibacteriales</taxon>
        <taxon>Nocardioidaceae</taxon>
        <taxon>Nocardioides</taxon>
    </lineage>
</organism>
<dbReference type="GO" id="GO:0006071">
    <property type="term" value="P:glycerol metabolic process"/>
    <property type="evidence" value="ECO:0007669"/>
    <property type="project" value="UniProtKB-KW"/>
</dbReference>
<dbReference type="GO" id="GO:0045892">
    <property type="term" value="P:negative regulation of DNA-templated transcription"/>
    <property type="evidence" value="ECO:0007669"/>
    <property type="project" value="TreeGrafter"/>
</dbReference>
<protein>
    <recommendedName>
        <fullName evidence="6">Glycerol operon regulatory protein</fullName>
    </recommendedName>
</protein>
<dbReference type="InterPro" id="IPR050707">
    <property type="entry name" value="HTH_MetabolicPath_Reg"/>
</dbReference>
<evidence type="ECO:0000313" key="10">
    <source>
        <dbReference type="Proteomes" id="UP000283644"/>
    </source>
</evidence>
<comment type="function">
    <text evidence="5">May be an activator protein for the gylABX operon.</text>
</comment>
<keyword evidence="10" id="KW-1185">Reference proteome</keyword>
<evidence type="ECO:0000313" key="9">
    <source>
        <dbReference type="EMBL" id="RHW24051.1"/>
    </source>
</evidence>
<keyword evidence="3" id="KW-0238">DNA-binding</keyword>
<evidence type="ECO:0000259" key="7">
    <source>
        <dbReference type="PROSITE" id="PS51077"/>
    </source>
</evidence>
<dbReference type="PROSITE" id="PS51077">
    <property type="entry name" value="HTH_ICLR"/>
    <property type="match status" value="1"/>
</dbReference>
<dbReference type="PROSITE" id="PS51078">
    <property type="entry name" value="ICLR_ED"/>
    <property type="match status" value="1"/>
</dbReference>
<evidence type="ECO:0000256" key="5">
    <source>
        <dbReference type="ARBA" id="ARBA00058938"/>
    </source>
</evidence>
<dbReference type="InterPro" id="IPR036388">
    <property type="entry name" value="WH-like_DNA-bd_sf"/>
</dbReference>
<evidence type="ECO:0000256" key="3">
    <source>
        <dbReference type="ARBA" id="ARBA00023125"/>
    </source>
</evidence>
<dbReference type="InterPro" id="IPR036390">
    <property type="entry name" value="WH_DNA-bd_sf"/>
</dbReference>
<dbReference type="SMART" id="SM00346">
    <property type="entry name" value="HTH_ICLR"/>
    <property type="match status" value="1"/>
</dbReference>
<dbReference type="SUPFAM" id="SSF46785">
    <property type="entry name" value="Winged helix' DNA-binding domain"/>
    <property type="match status" value="1"/>
</dbReference>
<keyword evidence="1" id="KW-0319">Glycerol metabolism</keyword>
<sequence>MIQSIDRAIRVLTALQGTRRMSLSELAERLDLAPSTAHGIVRSLVEHGMVVQERGSSRYQLGPAVLRLGNVYLDTLELRSRAIPWAEDLARRTGLAVRTGVLLIDDVVIIHHEPRPDGSRQMPEVGIVIPVHASALGKAMLAFLPEDEKRVLTSGDLRSMTGETTTSPETLRDQLDQIRATGVAVEKDEAVIGESSLASPVFDSYGEAVGAIGVVVPSGGDLKGHDVSDLVRETARAVSRELGAAAWPPRRPGQ</sequence>
<reference evidence="9 10" key="1">
    <citation type="submission" date="2018-09" db="EMBL/GenBank/DDBJ databases">
        <title>Genome sequencing of Nocardioides immobilis CCTCC AB 2017083 for comparison to Nocardioides silvaticus.</title>
        <authorList>
            <person name="Li C."/>
            <person name="Wang G."/>
        </authorList>
    </citation>
    <scope>NUCLEOTIDE SEQUENCE [LARGE SCALE GENOMIC DNA]</scope>
    <source>
        <strain evidence="9 10">CCTCC AB 2017083</strain>
    </source>
</reference>
<keyword evidence="2" id="KW-0805">Transcription regulation</keyword>
<dbReference type="EMBL" id="QXGH01000036">
    <property type="protein sequence ID" value="RHW24051.1"/>
    <property type="molecule type" value="Genomic_DNA"/>
</dbReference>
<dbReference type="InterPro" id="IPR029016">
    <property type="entry name" value="GAF-like_dom_sf"/>
</dbReference>
<evidence type="ECO:0000256" key="6">
    <source>
        <dbReference type="ARBA" id="ARBA00070406"/>
    </source>
</evidence>
<accession>A0A417XUU6</accession>
<dbReference type="Pfam" id="PF01614">
    <property type="entry name" value="IclR_C"/>
    <property type="match status" value="1"/>
</dbReference>
<dbReference type="Pfam" id="PF09339">
    <property type="entry name" value="HTH_IclR"/>
    <property type="match status" value="1"/>
</dbReference>